<evidence type="ECO:0000256" key="4">
    <source>
        <dbReference type="ARBA" id="ARBA00023163"/>
    </source>
</evidence>
<accession>A0A1Y0IJ65</accession>
<feature type="domain" description="RNA polymerase sigma factor 70 region 4 type 2" evidence="6">
    <location>
        <begin position="152"/>
        <end position="203"/>
    </location>
</feature>
<evidence type="ECO:0008006" key="9">
    <source>
        <dbReference type="Google" id="ProtNLM"/>
    </source>
</evidence>
<dbReference type="AlphaFoldDB" id="A0A1Y0IJ65"/>
<keyword evidence="3" id="KW-0238">DNA-binding</keyword>
<dbReference type="InterPro" id="IPR013325">
    <property type="entry name" value="RNA_pol_sigma_r2"/>
</dbReference>
<evidence type="ECO:0000259" key="6">
    <source>
        <dbReference type="Pfam" id="PF08281"/>
    </source>
</evidence>
<name>A0A1Y0IJ65_9BACL</name>
<evidence type="ECO:0000313" key="7">
    <source>
        <dbReference type="EMBL" id="ARU60508.1"/>
    </source>
</evidence>
<keyword evidence="4" id="KW-0804">Transcription</keyword>
<dbReference type="Gene3D" id="1.10.1740.10">
    <property type="match status" value="1"/>
</dbReference>
<evidence type="ECO:0000256" key="3">
    <source>
        <dbReference type="ARBA" id="ARBA00023125"/>
    </source>
</evidence>
<dbReference type="Pfam" id="PF08281">
    <property type="entry name" value="Sigma70_r4_2"/>
    <property type="match status" value="1"/>
</dbReference>
<dbReference type="InterPro" id="IPR013249">
    <property type="entry name" value="RNA_pol_sigma70_r4_t2"/>
</dbReference>
<evidence type="ECO:0000256" key="2">
    <source>
        <dbReference type="ARBA" id="ARBA00023082"/>
    </source>
</evidence>
<dbReference type="Gene3D" id="1.10.10.10">
    <property type="entry name" value="Winged helix-like DNA-binding domain superfamily/Winged helix DNA-binding domain"/>
    <property type="match status" value="1"/>
</dbReference>
<dbReference type="InterPro" id="IPR013324">
    <property type="entry name" value="RNA_pol_sigma_r3/r4-like"/>
</dbReference>
<dbReference type="SUPFAM" id="SSF88659">
    <property type="entry name" value="Sigma3 and sigma4 domains of RNA polymerase sigma factors"/>
    <property type="match status" value="1"/>
</dbReference>
<dbReference type="SUPFAM" id="SSF88946">
    <property type="entry name" value="Sigma2 domain of RNA polymerase sigma factors"/>
    <property type="match status" value="1"/>
</dbReference>
<organism evidence="7 8">
    <name type="scientific">Tumebacillus avium</name>
    <dbReference type="NCBI Taxonomy" id="1903704"/>
    <lineage>
        <taxon>Bacteria</taxon>
        <taxon>Bacillati</taxon>
        <taxon>Bacillota</taxon>
        <taxon>Bacilli</taxon>
        <taxon>Bacillales</taxon>
        <taxon>Alicyclobacillaceae</taxon>
        <taxon>Tumebacillus</taxon>
    </lineage>
</organism>
<dbReference type="KEGG" id="tum:CBW65_05025"/>
<dbReference type="EMBL" id="CP021434">
    <property type="protein sequence ID" value="ARU60508.1"/>
    <property type="molecule type" value="Genomic_DNA"/>
</dbReference>
<dbReference type="PANTHER" id="PTHR30385">
    <property type="entry name" value="SIGMA FACTOR F FLAGELLAR"/>
    <property type="match status" value="1"/>
</dbReference>
<dbReference type="Pfam" id="PF04542">
    <property type="entry name" value="Sigma70_r2"/>
    <property type="match status" value="1"/>
</dbReference>
<keyword evidence="8" id="KW-1185">Reference proteome</keyword>
<sequence length="212" mass="23997">MLKLRIRHRRGPVLIKGHHEMTGADRFAEIVRQAQQQDSAQLLVLLNEFENVIGGAAKRFYVPPSERGDLLQEAYIAFLLAVQQYDPARGVPFPAYAKAKTHERVWQYIRVRGRHHARELADNPLTDGEGETGTLLGLLPDAQAEQPFCELEWRSLLTSLSEREALAVEKIVIDGMTMAELARMEGVSAGTVKTWKQRALIKMREEIKKTRG</sequence>
<dbReference type="InterPro" id="IPR014284">
    <property type="entry name" value="RNA_pol_sigma-70_dom"/>
</dbReference>
<dbReference type="GO" id="GO:0003677">
    <property type="term" value="F:DNA binding"/>
    <property type="evidence" value="ECO:0007669"/>
    <property type="project" value="UniProtKB-KW"/>
</dbReference>
<dbReference type="InterPro" id="IPR007627">
    <property type="entry name" value="RNA_pol_sigma70_r2"/>
</dbReference>
<dbReference type="Proteomes" id="UP000195437">
    <property type="component" value="Chromosome"/>
</dbReference>
<evidence type="ECO:0000259" key="5">
    <source>
        <dbReference type="Pfam" id="PF04542"/>
    </source>
</evidence>
<proteinExistence type="predicted"/>
<evidence type="ECO:0000256" key="1">
    <source>
        <dbReference type="ARBA" id="ARBA00023015"/>
    </source>
</evidence>
<protein>
    <recommendedName>
        <fullName evidence="9">RNA polymerase sigma factor SigS</fullName>
    </recommendedName>
</protein>
<dbReference type="GO" id="GO:0016987">
    <property type="term" value="F:sigma factor activity"/>
    <property type="evidence" value="ECO:0007669"/>
    <property type="project" value="UniProtKB-KW"/>
</dbReference>
<dbReference type="InterPro" id="IPR036388">
    <property type="entry name" value="WH-like_DNA-bd_sf"/>
</dbReference>
<reference evidence="8" key="1">
    <citation type="submission" date="2017-05" db="EMBL/GenBank/DDBJ databases">
        <authorList>
            <person name="Sung H."/>
        </authorList>
    </citation>
    <scope>NUCLEOTIDE SEQUENCE [LARGE SCALE GENOMIC DNA]</scope>
    <source>
        <strain evidence="8">AR23208</strain>
    </source>
</reference>
<keyword evidence="2" id="KW-0731">Sigma factor</keyword>
<dbReference type="NCBIfam" id="TIGR02937">
    <property type="entry name" value="sigma70-ECF"/>
    <property type="match status" value="1"/>
</dbReference>
<keyword evidence="1" id="KW-0805">Transcription regulation</keyword>
<evidence type="ECO:0000313" key="8">
    <source>
        <dbReference type="Proteomes" id="UP000195437"/>
    </source>
</evidence>
<feature type="domain" description="RNA polymerase sigma-70 region 2" evidence="5">
    <location>
        <begin position="53"/>
        <end position="114"/>
    </location>
</feature>
<gene>
    <name evidence="7" type="ORF">CBW65_05025</name>
</gene>
<dbReference type="PANTHER" id="PTHR30385:SF1">
    <property type="entry name" value="RNA POLYMERASE SIGMA-H FACTOR"/>
    <property type="match status" value="1"/>
</dbReference>
<dbReference type="GO" id="GO:0006352">
    <property type="term" value="P:DNA-templated transcription initiation"/>
    <property type="evidence" value="ECO:0007669"/>
    <property type="project" value="InterPro"/>
</dbReference>